<proteinExistence type="predicted"/>
<dbReference type="Proteomes" id="UP001060215">
    <property type="component" value="Chromosome 4"/>
</dbReference>
<sequence>MIYLSLNQENEASHLVDVDWWIGETRLIIEQEKINTYGNKTISVRVSSINSVVFDHMRVRKILGTPDYVPLPPFPKAVSMKLLIWNCRGAGNKAFKRTMKELEKNHKPSIIMLMETKVKLSSMGLFFNKLGFTTSSHVDSMGRSGGIWVLWDPFCATVKALDVNAQVIHAKIQHDGYSDWILSTIYASPNPLLRDTLWENLEEVAQNMNQPWLAAGDFNDIDVQSENCSLSTNTNVA</sequence>
<protein>
    <submittedName>
        <fullName evidence="1">Uncharacterized protein</fullName>
    </submittedName>
</protein>
<comment type="caution">
    <text evidence="1">The sequence shown here is derived from an EMBL/GenBank/DDBJ whole genome shotgun (WGS) entry which is preliminary data.</text>
</comment>
<accession>A0ACC0HHR4</accession>
<reference evidence="1 2" key="1">
    <citation type="journal article" date="2022" name="Plant J.">
        <title>Chromosome-level genome of Camellia lanceoleosa provides a valuable resource for understanding genome evolution and self-incompatibility.</title>
        <authorList>
            <person name="Gong W."/>
            <person name="Xiao S."/>
            <person name="Wang L."/>
            <person name="Liao Z."/>
            <person name="Chang Y."/>
            <person name="Mo W."/>
            <person name="Hu G."/>
            <person name="Li W."/>
            <person name="Zhao G."/>
            <person name="Zhu H."/>
            <person name="Hu X."/>
            <person name="Ji K."/>
            <person name="Xiang X."/>
            <person name="Song Q."/>
            <person name="Yuan D."/>
            <person name="Jin S."/>
            <person name="Zhang L."/>
        </authorList>
    </citation>
    <scope>NUCLEOTIDE SEQUENCE [LARGE SCALE GENOMIC DNA]</scope>
    <source>
        <strain evidence="1">SQ_2022a</strain>
    </source>
</reference>
<dbReference type="EMBL" id="CM045761">
    <property type="protein sequence ID" value="KAI8012835.1"/>
    <property type="molecule type" value="Genomic_DNA"/>
</dbReference>
<evidence type="ECO:0000313" key="1">
    <source>
        <dbReference type="EMBL" id="KAI8012835.1"/>
    </source>
</evidence>
<keyword evidence="2" id="KW-1185">Reference proteome</keyword>
<evidence type="ECO:0000313" key="2">
    <source>
        <dbReference type="Proteomes" id="UP001060215"/>
    </source>
</evidence>
<gene>
    <name evidence="1" type="ORF">LOK49_LG05G03329</name>
</gene>
<organism evidence="1 2">
    <name type="scientific">Camellia lanceoleosa</name>
    <dbReference type="NCBI Taxonomy" id="1840588"/>
    <lineage>
        <taxon>Eukaryota</taxon>
        <taxon>Viridiplantae</taxon>
        <taxon>Streptophyta</taxon>
        <taxon>Embryophyta</taxon>
        <taxon>Tracheophyta</taxon>
        <taxon>Spermatophyta</taxon>
        <taxon>Magnoliopsida</taxon>
        <taxon>eudicotyledons</taxon>
        <taxon>Gunneridae</taxon>
        <taxon>Pentapetalae</taxon>
        <taxon>asterids</taxon>
        <taxon>Ericales</taxon>
        <taxon>Theaceae</taxon>
        <taxon>Camellia</taxon>
    </lineage>
</organism>
<name>A0ACC0HHR4_9ERIC</name>